<dbReference type="RefSeq" id="WP_107568082.1">
    <property type="nucleotide sequence ID" value="NZ_PYYB01000001.1"/>
</dbReference>
<accession>A0A2T4UJL6</accession>
<protein>
    <recommendedName>
        <fullName evidence="1">GP-PDE domain-containing protein</fullName>
    </recommendedName>
</protein>
<evidence type="ECO:0000313" key="2">
    <source>
        <dbReference type="EMBL" id="PTL59444.1"/>
    </source>
</evidence>
<dbReference type="GO" id="GO:0008081">
    <property type="term" value="F:phosphoric diester hydrolase activity"/>
    <property type="evidence" value="ECO:0007669"/>
    <property type="project" value="InterPro"/>
</dbReference>
<sequence length="242" mass="25836">MSAVRDRPRRVGHKGAHALAHGNTAASFDAALGLGVDMIEFDVLPAHQDGTGALLLAHDYEDAAAREPLTLQQGLAHLAAPAFAGIELDVDLKLPGYEDRVVAALREHGLTERTLISTMEVASLARLRAIAPEIRLGWSVPKVRRDYLAHPLTRPLAYGAVGVLRRTVPRQAAAAIRAGRVDALMAHWSLVTPRLARAVADAGGELYVWTVDDAARIAALERLGVAGIITNDPRLFPADASP</sequence>
<dbReference type="SUPFAM" id="SSF51695">
    <property type="entry name" value="PLC-like phosphodiesterases"/>
    <property type="match status" value="1"/>
</dbReference>
<dbReference type="PROSITE" id="PS51704">
    <property type="entry name" value="GP_PDE"/>
    <property type="match status" value="1"/>
</dbReference>
<dbReference type="Pfam" id="PF03009">
    <property type="entry name" value="GDPD"/>
    <property type="match status" value="1"/>
</dbReference>
<dbReference type="CDD" id="cd08556">
    <property type="entry name" value="GDPD"/>
    <property type="match status" value="1"/>
</dbReference>
<dbReference type="EMBL" id="PYYB01000001">
    <property type="protein sequence ID" value="PTL59444.1"/>
    <property type="molecule type" value="Genomic_DNA"/>
</dbReference>
<dbReference type="AlphaFoldDB" id="A0A2T4UJL6"/>
<reference evidence="2 3" key="1">
    <citation type="submission" date="2018-03" db="EMBL/GenBank/DDBJ databases">
        <title>Aquarubrobacter algicola gen. nov., sp. nov., a novel actinobacterium isolated from shallow eutrophic lake during the end of cyanobacterial harmful algal blooms.</title>
        <authorList>
            <person name="Chun S.J."/>
        </authorList>
    </citation>
    <scope>NUCLEOTIDE SEQUENCE [LARGE SCALE GENOMIC DNA]</scope>
    <source>
        <strain evidence="2 3">Seoho-28</strain>
    </source>
</reference>
<dbReference type="OrthoDB" id="9758957at2"/>
<dbReference type="InterPro" id="IPR017946">
    <property type="entry name" value="PLC-like_Pdiesterase_TIM-brl"/>
</dbReference>
<evidence type="ECO:0000259" key="1">
    <source>
        <dbReference type="PROSITE" id="PS51704"/>
    </source>
</evidence>
<proteinExistence type="predicted"/>
<keyword evidence="3" id="KW-1185">Reference proteome</keyword>
<dbReference type="Proteomes" id="UP000240739">
    <property type="component" value="Unassembled WGS sequence"/>
</dbReference>
<feature type="domain" description="GP-PDE" evidence="1">
    <location>
        <begin position="1"/>
        <end position="240"/>
    </location>
</feature>
<gene>
    <name evidence="2" type="ORF">C7Y72_07155</name>
</gene>
<evidence type="ECO:0000313" key="3">
    <source>
        <dbReference type="Proteomes" id="UP000240739"/>
    </source>
</evidence>
<dbReference type="PANTHER" id="PTHR46211:SF1">
    <property type="entry name" value="GLYCEROPHOSPHODIESTER PHOSPHODIESTERASE, CYTOPLASMIC"/>
    <property type="match status" value="1"/>
</dbReference>
<dbReference type="GO" id="GO:0006629">
    <property type="term" value="P:lipid metabolic process"/>
    <property type="evidence" value="ECO:0007669"/>
    <property type="project" value="InterPro"/>
</dbReference>
<dbReference type="InterPro" id="IPR030395">
    <property type="entry name" value="GP_PDE_dom"/>
</dbReference>
<name>A0A2T4UJL6_9ACTN</name>
<organism evidence="2 3">
    <name type="scientific">Paraconexibacter algicola</name>
    <dbReference type="NCBI Taxonomy" id="2133960"/>
    <lineage>
        <taxon>Bacteria</taxon>
        <taxon>Bacillati</taxon>
        <taxon>Actinomycetota</taxon>
        <taxon>Thermoleophilia</taxon>
        <taxon>Solirubrobacterales</taxon>
        <taxon>Paraconexibacteraceae</taxon>
        <taxon>Paraconexibacter</taxon>
    </lineage>
</organism>
<comment type="caution">
    <text evidence="2">The sequence shown here is derived from an EMBL/GenBank/DDBJ whole genome shotgun (WGS) entry which is preliminary data.</text>
</comment>
<dbReference type="PANTHER" id="PTHR46211">
    <property type="entry name" value="GLYCEROPHOSPHORYL DIESTER PHOSPHODIESTERASE"/>
    <property type="match status" value="1"/>
</dbReference>
<dbReference type="Gene3D" id="3.20.20.190">
    <property type="entry name" value="Phosphatidylinositol (PI) phosphodiesterase"/>
    <property type="match status" value="2"/>
</dbReference>